<dbReference type="FunFam" id="2.40.10.10:FF:000006">
    <property type="entry name" value="Serine proteinase stubble"/>
    <property type="match status" value="1"/>
</dbReference>
<dbReference type="PANTHER" id="PTHR24252">
    <property type="entry name" value="ACROSIN-RELATED"/>
    <property type="match status" value="1"/>
</dbReference>
<dbReference type="PROSITE" id="PS00134">
    <property type="entry name" value="TRYPSIN_HIS"/>
    <property type="match status" value="1"/>
</dbReference>
<protein>
    <recommendedName>
        <fullName evidence="10">Peptidase S1 domain-containing protein</fullName>
    </recommendedName>
</protein>
<dbReference type="PANTHER" id="PTHR24252:SF7">
    <property type="entry name" value="HYALIN"/>
    <property type="match status" value="1"/>
</dbReference>
<dbReference type="SUPFAM" id="SSF50494">
    <property type="entry name" value="Trypsin-like serine proteases"/>
    <property type="match status" value="1"/>
</dbReference>
<dbReference type="CDD" id="cd00190">
    <property type="entry name" value="Tryp_SPc"/>
    <property type="match status" value="1"/>
</dbReference>
<dbReference type="InterPro" id="IPR001254">
    <property type="entry name" value="Trypsin_dom"/>
</dbReference>
<evidence type="ECO:0000256" key="8">
    <source>
        <dbReference type="SAM" id="MobiDB-lite"/>
    </source>
</evidence>
<dbReference type="EMBL" id="CAXKWB010004492">
    <property type="protein sequence ID" value="CAL4073831.1"/>
    <property type="molecule type" value="Genomic_DNA"/>
</dbReference>
<reference evidence="11 12" key="1">
    <citation type="submission" date="2024-05" db="EMBL/GenBank/DDBJ databases">
        <authorList>
            <person name="Wallberg A."/>
        </authorList>
    </citation>
    <scope>NUCLEOTIDE SEQUENCE [LARGE SCALE GENOMIC DNA]</scope>
</reference>
<evidence type="ECO:0000256" key="2">
    <source>
        <dbReference type="ARBA" id="ARBA00022729"/>
    </source>
</evidence>
<keyword evidence="5" id="KW-1015">Disulfide bond</keyword>
<feature type="signal peptide" evidence="9">
    <location>
        <begin position="1"/>
        <end position="22"/>
    </location>
</feature>
<comment type="caution">
    <text evidence="11">The sequence shown here is derived from an EMBL/GenBank/DDBJ whole genome shotgun (WGS) entry which is preliminary data.</text>
</comment>
<dbReference type="SMART" id="SM00020">
    <property type="entry name" value="Tryp_SPc"/>
    <property type="match status" value="1"/>
</dbReference>
<keyword evidence="4 7" id="KW-0720">Serine protease</keyword>
<evidence type="ECO:0000313" key="12">
    <source>
        <dbReference type="Proteomes" id="UP001497623"/>
    </source>
</evidence>
<evidence type="ECO:0000256" key="5">
    <source>
        <dbReference type="ARBA" id="ARBA00023157"/>
    </source>
</evidence>
<proteinExistence type="inferred from homology"/>
<feature type="chain" id="PRO_5043573231" description="Peptidase S1 domain-containing protein" evidence="9">
    <location>
        <begin position="23"/>
        <end position="466"/>
    </location>
</feature>
<keyword evidence="2 9" id="KW-0732">Signal</keyword>
<evidence type="ECO:0000259" key="10">
    <source>
        <dbReference type="PROSITE" id="PS50240"/>
    </source>
</evidence>
<feature type="region of interest" description="Disordered" evidence="8">
    <location>
        <begin position="45"/>
        <end position="70"/>
    </location>
</feature>
<keyword evidence="12" id="KW-1185">Reference proteome</keyword>
<dbReference type="InterPro" id="IPR001314">
    <property type="entry name" value="Peptidase_S1A"/>
</dbReference>
<evidence type="ECO:0000256" key="4">
    <source>
        <dbReference type="ARBA" id="ARBA00022825"/>
    </source>
</evidence>
<dbReference type="GO" id="GO:0006508">
    <property type="term" value="P:proteolysis"/>
    <property type="evidence" value="ECO:0007669"/>
    <property type="project" value="UniProtKB-KW"/>
</dbReference>
<dbReference type="InterPro" id="IPR022700">
    <property type="entry name" value="CLIP"/>
</dbReference>
<evidence type="ECO:0000256" key="3">
    <source>
        <dbReference type="ARBA" id="ARBA00022801"/>
    </source>
</evidence>
<dbReference type="Pfam" id="PF00089">
    <property type="entry name" value="Trypsin"/>
    <property type="match status" value="1"/>
</dbReference>
<dbReference type="Proteomes" id="UP001497623">
    <property type="component" value="Unassembled WGS sequence"/>
</dbReference>
<accession>A0AAV2QA22</accession>
<keyword evidence="3 7" id="KW-0378">Hydrolase</keyword>
<dbReference type="PROSITE" id="PS50240">
    <property type="entry name" value="TRYPSIN_DOM"/>
    <property type="match status" value="1"/>
</dbReference>
<dbReference type="Gene3D" id="2.40.10.10">
    <property type="entry name" value="Trypsin-like serine proteases"/>
    <property type="match status" value="1"/>
</dbReference>
<gene>
    <name evidence="11" type="ORF">MNOR_LOCUS9318</name>
</gene>
<dbReference type="InterPro" id="IPR009003">
    <property type="entry name" value="Peptidase_S1_PA"/>
</dbReference>
<name>A0AAV2QA22_MEGNR</name>
<feature type="domain" description="Peptidase S1" evidence="10">
    <location>
        <begin position="230"/>
        <end position="466"/>
    </location>
</feature>
<feature type="region of interest" description="Disordered" evidence="8">
    <location>
        <begin position="197"/>
        <end position="219"/>
    </location>
</feature>
<dbReference type="PRINTS" id="PR00722">
    <property type="entry name" value="CHYMOTRYPSIN"/>
</dbReference>
<evidence type="ECO:0000313" key="11">
    <source>
        <dbReference type="EMBL" id="CAL4073831.1"/>
    </source>
</evidence>
<evidence type="ECO:0000256" key="6">
    <source>
        <dbReference type="ARBA" id="ARBA00024195"/>
    </source>
</evidence>
<dbReference type="PROSITE" id="PS00135">
    <property type="entry name" value="TRYPSIN_SER"/>
    <property type="match status" value="1"/>
</dbReference>
<evidence type="ECO:0000256" key="1">
    <source>
        <dbReference type="ARBA" id="ARBA00022670"/>
    </source>
</evidence>
<dbReference type="GO" id="GO:0004252">
    <property type="term" value="F:serine-type endopeptidase activity"/>
    <property type="evidence" value="ECO:0007669"/>
    <property type="project" value="InterPro"/>
</dbReference>
<dbReference type="InterPro" id="IPR033116">
    <property type="entry name" value="TRYPSIN_SER"/>
</dbReference>
<evidence type="ECO:0000256" key="7">
    <source>
        <dbReference type="RuleBase" id="RU363034"/>
    </source>
</evidence>
<organism evidence="11 12">
    <name type="scientific">Meganyctiphanes norvegica</name>
    <name type="common">Northern krill</name>
    <name type="synonym">Thysanopoda norvegica</name>
    <dbReference type="NCBI Taxonomy" id="48144"/>
    <lineage>
        <taxon>Eukaryota</taxon>
        <taxon>Metazoa</taxon>
        <taxon>Ecdysozoa</taxon>
        <taxon>Arthropoda</taxon>
        <taxon>Crustacea</taxon>
        <taxon>Multicrustacea</taxon>
        <taxon>Malacostraca</taxon>
        <taxon>Eumalacostraca</taxon>
        <taxon>Eucarida</taxon>
        <taxon>Euphausiacea</taxon>
        <taxon>Euphausiidae</taxon>
        <taxon>Meganyctiphanes</taxon>
    </lineage>
</organism>
<dbReference type="InterPro" id="IPR043504">
    <property type="entry name" value="Peptidase_S1_PA_chymotrypsin"/>
</dbReference>
<evidence type="ECO:0000256" key="9">
    <source>
        <dbReference type="SAM" id="SignalP"/>
    </source>
</evidence>
<keyword evidence="1 7" id="KW-0645">Protease</keyword>
<feature type="non-terminal residue" evidence="11">
    <location>
        <position position="466"/>
    </location>
</feature>
<dbReference type="SMART" id="SM00680">
    <property type="entry name" value="CLIP"/>
    <property type="match status" value="1"/>
</dbReference>
<comment type="similarity">
    <text evidence="6">Belongs to the peptidase S1 family. CLIP subfamily.</text>
</comment>
<dbReference type="AlphaFoldDB" id="A0AAV2QA22"/>
<dbReference type="InterPro" id="IPR018114">
    <property type="entry name" value="TRYPSIN_HIS"/>
</dbReference>
<sequence length="466" mass="51317">MSVISIRWLMLCAWTLTSIANAVINNLKRRSQHLGFMFSAGRTPFQSFNPQGGGNGNRRPNCKGRRKNRPECQSTSWKLRIPTPVQGGGAVSEAFNQVQWFNQLASPNKSALQIPNLPGTPNKGTESRFFALGSGPDRPFQQCVTPRFESGHCRYLQHCILPEFANNFFTFLNYVCFINGVYIGACCPDSRYPDTAVTTSTTTSTTTTPRPTTAPSQRGCGLNAKDGKRIVGGQKADPQEWPWMAALLRNGQDQYCGGVLITNAHVLTAAHCTKPFSPSSITVRLGEYTFDQTQDSSHRDFQVKSIQQHLQYNTETYENDIAIISLQGSVENFNDFIWPICLPPADNNKYVAEKATVTGWGTIYYGGPISSTLQEVTLPVWTNDECDAAYDEANIVDNFLCAGIKETGGKDSCQGDSGGPLQWQGSNGRWAAIGVVSWGIKCAEPGNPGVYTRVNNYIDWIKDNSI</sequence>
<feature type="compositionally biased region" description="Low complexity" evidence="8">
    <location>
        <begin position="197"/>
        <end position="216"/>
    </location>
</feature>